<sequence length="726" mass="79919">MPSPIIGRTKARPNVKEIFVDKEKGQLSQTCGDSSRPCSTVDDAWKIMRRLEISQLTFSLLKGASLSSQLTIESGMSVLIHNGAIHEPTLNIPSSAVESATSALIVVSSALLNIQNIDIVVESSKPSFVLISASSSEMILKDGLITIKNETSQSRNEMEELCLWKTGLIELIETELNVTDNQFFNIPQGAIRVKGGQTRIEGSIFRDNIPSNSSFPSARRNIACSEDGTIHIGSLSAGDGFKTPSVWISSEACSIESTEVNVNAPLFIPTLSSDSTSKFDKKTKSFTLTIEGTTLIPCSLFLKVIEVEKEGTEVKSTPIPLTVNSATSFTETKIVFTLPSSSLESLDDSLEWRGRLVFGENHSTADSFVIQQSSSGRFAQTVKDNMKWWIPLVVVLSCALLALILLVILFLRRRNKNKGAEGENFVEQQEMDRPEEKIDVLIAEGENNDNRNSVHTTGQKPFQGNPTISTHSSQPLQNTNVIVPAPPGQAAVLVVGEDQFGRPNIEDGFANSHDTLFNRLHGREEKTELNIYRTRLDVAKAVEKLLSLRPNALALRKLNPHWVLFTPSNTICFKLSENAQSQAPTPCPTQSEAQKETQDENRWSAPEEENCEAEIDERKVTVFRLGLILWEITTRQVPFSEADAVNAQRQLGMGITPRMDSVEPVELATLLLECLDLNPLSRPSLESVVSRLESIGEGKKDEAADLLELQNHPPEPQPQLPSPSRD</sequence>
<comment type="caution">
    <text evidence="4">The sequence shown here is derived from an EMBL/GenBank/DDBJ whole genome shotgun (WGS) entry which is preliminary data.</text>
</comment>
<dbReference type="InterPro" id="IPR000719">
    <property type="entry name" value="Prot_kinase_dom"/>
</dbReference>
<evidence type="ECO:0000313" key="5">
    <source>
        <dbReference type="Proteomes" id="UP001281761"/>
    </source>
</evidence>
<dbReference type="PANTHER" id="PTHR44329:SF261">
    <property type="entry name" value="ZINC FINGER CONTAINING PROTEIN KINASE-RELATED"/>
    <property type="match status" value="1"/>
</dbReference>
<dbReference type="InterPro" id="IPR051681">
    <property type="entry name" value="Ser/Thr_Kinases-Pseudokinases"/>
</dbReference>
<feature type="domain" description="Protein kinase" evidence="3">
    <location>
        <begin position="367"/>
        <end position="695"/>
    </location>
</feature>
<name>A0ABQ9XXY9_9EUKA</name>
<dbReference type="PANTHER" id="PTHR44329">
    <property type="entry name" value="SERINE/THREONINE-PROTEIN KINASE TNNI3K-RELATED"/>
    <property type="match status" value="1"/>
</dbReference>
<proteinExistence type="predicted"/>
<dbReference type="Proteomes" id="UP001281761">
    <property type="component" value="Unassembled WGS sequence"/>
</dbReference>
<evidence type="ECO:0000256" key="1">
    <source>
        <dbReference type="SAM" id="MobiDB-lite"/>
    </source>
</evidence>
<dbReference type="PROSITE" id="PS50011">
    <property type="entry name" value="PROTEIN_KINASE_DOM"/>
    <property type="match status" value="1"/>
</dbReference>
<gene>
    <name evidence="4" type="ORF">BLNAU_8718</name>
</gene>
<feature type="compositionally biased region" description="Polar residues" evidence="1">
    <location>
        <begin position="450"/>
        <end position="479"/>
    </location>
</feature>
<dbReference type="InterPro" id="IPR011009">
    <property type="entry name" value="Kinase-like_dom_sf"/>
</dbReference>
<reference evidence="4 5" key="1">
    <citation type="journal article" date="2022" name="bioRxiv">
        <title>Genomics of Preaxostyla Flagellates Illuminates Evolutionary Transitions and the Path Towards Mitochondrial Loss.</title>
        <authorList>
            <person name="Novak L.V.F."/>
            <person name="Treitli S.C."/>
            <person name="Pyrih J."/>
            <person name="Halakuc P."/>
            <person name="Pipaliya S.V."/>
            <person name="Vacek V."/>
            <person name="Brzon O."/>
            <person name="Soukal P."/>
            <person name="Eme L."/>
            <person name="Dacks J.B."/>
            <person name="Karnkowska A."/>
            <person name="Elias M."/>
            <person name="Hampl V."/>
        </authorList>
    </citation>
    <scope>NUCLEOTIDE SEQUENCE [LARGE SCALE GENOMIC DNA]</scope>
    <source>
        <strain evidence="4">NAU3</strain>
        <tissue evidence="4">Gut</tissue>
    </source>
</reference>
<feature type="compositionally biased region" description="Polar residues" evidence="1">
    <location>
        <begin position="580"/>
        <end position="592"/>
    </location>
</feature>
<evidence type="ECO:0000256" key="2">
    <source>
        <dbReference type="SAM" id="Phobius"/>
    </source>
</evidence>
<keyword evidence="5" id="KW-1185">Reference proteome</keyword>
<feature type="region of interest" description="Disordered" evidence="1">
    <location>
        <begin position="580"/>
        <end position="611"/>
    </location>
</feature>
<feature type="transmembrane region" description="Helical" evidence="2">
    <location>
        <begin position="388"/>
        <end position="411"/>
    </location>
</feature>
<keyword evidence="2" id="KW-1133">Transmembrane helix</keyword>
<feature type="compositionally biased region" description="Pro residues" evidence="1">
    <location>
        <begin position="713"/>
        <end position="726"/>
    </location>
</feature>
<dbReference type="Gene3D" id="1.10.510.10">
    <property type="entry name" value="Transferase(Phosphotransferase) domain 1"/>
    <property type="match status" value="1"/>
</dbReference>
<dbReference type="InterPro" id="IPR001245">
    <property type="entry name" value="Ser-Thr/Tyr_kinase_cat_dom"/>
</dbReference>
<organism evidence="4 5">
    <name type="scientific">Blattamonas nauphoetae</name>
    <dbReference type="NCBI Taxonomy" id="2049346"/>
    <lineage>
        <taxon>Eukaryota</taxon>
        <taxon>Metamonada</taxon>
        <taxon>Preaxostyla</taxon>
        <taxon>Oxymonadida</taxon>
        <taxon>Blattamonas</taxon>
    </lineage>
</organism>
<feature type="region of interest" description="Disordered" evidence="1">
    <location>
        <begin position="448"/>
        <end position="479"/>
    </location>
</feature>
<accession>A0ABQ9XXY9</accession>
<dbReference type="EMBL" id="JARBJD010000057">
    <property type="protein sequence ID" value="KAK2956351.1"/>
    <property type="molecule type" value="Genomic_DNA"/>
</dbReference>
<evidence type="ECO:0000259" key="3">
    <source>
        <dbReference type="PROSITE" id="PS50011"/>
    </source>
</evidence>
<evidence type="ECO:0000313" key="4">
    <source>
        <dbReference type="EMBL" id="KAK2956351.1"/>
    </source>
</evidence>
<dbReference type="Pfam" id="PF07714">
    <property type="entry name" value="PK_Tyr_Ser-Thr"/>
    <property type="match status" value="1"/>
</dbReference>
<protein>
    <recommendedName>
        <fullName evidence="3">Protein kinase domain-containing protein</fullName>
    </recommendedName>
</protein>
<feature type="compositionally biased region" description="Basic and acidic residues" evidence="1">
    <location>
        <begin position="593"/>
        <end position="602"/>
    </location>
</feature>
<feature type="region of interest" description="Disordered" evidence="1">
    <location>
        <begin position="700"/>
        <end position="726"/>
    </location>
</feature>
<keyword evidence="2" id="KW-0812">Transmembrane</keyword>
<dbReference type="SUPFAM" id="SSF56112">
    <property type="entry name" value="Protein kinase-like (PK-like)"/>
    <property type="match status" value="1"/>
</dbReference>
<keyword evidence="2" id="KW-0472">Membrane</keyword>